<evidence type="ECO:0000313" key="4">
    <source>
        <dbReference type="Proteomes" id="UP000007305"/>
    </source>
</evidence>
<evidence type="ECO:0000313" key="2">
    <source>
        <dbReference type="EMBL" id="ACR38143.1"/>
    </source>
</evidence>
<dbReference type="EMBL" id="BT087790">
    <property type="protein sequence ID" value="ACR38143.1"/>
    <property type="molecule type" value="mRNA"/>
</dbReference>
<protein>
    <submittedName>
        <fullName evidence="2 3">Uncharacterized protein</fullName>
    </submittedName>
</protein>
<keyword evidence="4" id="KW-1185">Reference proteome</keyword>
<organism evidence="2">
    <name type="scientific">Zea mays</name>
    <name type="common">Maize</name>
    <dbReference type="NCBI Taxonomy" id="4577"/>
    <lineage>
        <taxon>Eukaryota</taxon>
        <taxon>Viridiplantae</taxon>
        <taxon>Streptophyta</taxon>
        <taxon>Embryophyta</taxon>
        <taxon>Tracheophyta</taxon>
        <taxon>Spermatophyta</taxon>
        <taxon>Magnoliopsida</taxon>
        <taxon>Liliopsida</taxon>
        <taxon>Poales</taxon>
        <taxon>Poaceae</taxon>
        <taxon>PACMAD clade</taxon>
        <taxon>Panicoideae</taxon>
        <taxon>Andropogonodae</taxon>
        <taxon>Andropogoneae</taxon>
        <taxon>Tripsacinae</taxon>
        <taxon>Zea</taxon>
    </lineage>
</organism>
<dbReference type="EnsemblPlants" id="Zm00001eb125960_T001">
    <property type="protein sequence ID" value="Zm00001eb125960_P001"/>
    <property type="gene ID" value="Zm00001eb125960"/>
</dbReference>
<sequence>MHEDMMPTKSYMYSITVQVHTHARTTVRGSLRSEADREGRSALTITSVEDEGGVASGGEREDDDDEEEEAADGDDGQQPATCRHLLILVAAAFHGRAAGQRSHI</sequence>
<reference evidence="3" key="4">
    <citation type="submission" date="2021-05" db="UniProtKB">
        <authorList>
            <consortium name="EnsemblPlants"/>
        </authorList>
    </citation>
    <scope>IDENTIFICATION</scope>
    <source>
        <strain evidence="3">cv. B73</strain>
    </source>
</reference>
<evidence type="ECO:0000313" key="3">
    <source>
        <dbReference type="EnsemblPlants" id="Zm00001eb125960_P001"/>
    </source>
</evidence>
<dbReference type="AlphaFoldDB" id="C4JAE3"/>
<feature type="compositionally biased region" description="Basic and acidic residues" evidence="1">
    <location>
        <begin position="31"/>
        <end position="40"/>
    </location>
</feature>
<name>C4JAE3_MAIZE</name>
<dbReference type="Gramene" id="Zm00001eb125960_T001">
    <property type="protein sequence ID" value="Zm00001eb125960_P001"/>
    <property type="gene ID" value="Zm00001eb125960"/>
</dbReference>
<dbReference type="Proteomes" id="UP000007305">
    <property type="component" value="Chromosome 3"/>
</dbReference>
<evidence type="ECO:0000256" key="1">
    <source>
        <dbReference type="SAM" id="MobiDB-lite"/>
    </source>
</evidence>
<reference evidence="4" key="2">
    <citation type="submission" date="2015-12" db="EMBL/GenBank/DDBJ databases">
        <title>Update maize B73 reference genome by single molecule sequencing technologies.</title>
        <authorList>
            <consortium name="Maize Genome Sequencing Project"/>
            <person name="Ware D."/>
        </authorList>
    </citation>
    <scope>NUCLEOTIDE SEQUENCE [LARGE SCALE GENOMIC DNA]</scope>
    <source>
        <strain evidence="4">cv. B73</strain>
    </source>
</reference>
<feature type="compositionally biased region" description="Acidic residues" evidence="1">
    <location>
        <begin position="60"/>
        <end position="75"/>
    </location>
</feature>
<proteinExistence type="evidence at transcript level"/>
<feature type="region of interest" description="Disordered" evidence="1">
    <location>
        <begin position="26"/>
        <end position="79"/>
    </location>
</feature>
<accession>C4JAE3</accession>
<reference evidence="2" key="1">
    <citation type="journal article" date="2009" name="PLoS Genet.">
        <title>Sequencing, mapping, and analysis of 27,455 maize full-length cDNAs.</title>
        <authorList>
            <person name="Soderlund C."/>
            <person name="Descour A."/>
            <person name="Kudrna D."/>
            <person name="Bomhoff M."/>
            <person name="Boyd L."/>
            <person name="Currie J."/>
            <person name="Angelova A."/>
            <person name="Collura K."/>
            <person name="Wissotski M."/>
            <person name="Ashley E."/>
            <person name="Morrow D."/>
            <person name="Fernandes J."/>
            <person name="Walbot V."/>
            <person name="Yu Y."/>
        </authorList>
    </citation>
    <scope>NUCLEOTIDE SEQUENCE</scope>
    <source>
        <strain evidence="2">B73</strain>
    </source>
</reference>
<reference evidence="3" key="3">
    <citation type="submission" date="2019-07" db="EMBL/GenBank/DDBJ databases">
        <authorList>
            <person name="Seetharam A."/>
            <person name="Woodhouse M."/>
            <person name="Cannon E."/>
        </authorList>
    </citation>
    <scope>NUCLEOTIDE SEQUENCE [LARGE SCALE GENOMIC DNA]</scope>
    <source>
        <strain evidence="3">cv. B73</strain>
    </source>
</reference>